<evidence type="ECO:0000313" key="6">
    <source>
        <dbReference type="Proteomes" id="UP000252107"/>
    </source>
</evidence>
<keyword evidence="4" id="KW-0460">Magnesium</keyword>
<sequence length="221" mass="25606">MFKAILFDLDGTLLDRDSSIKHFVSTQYDRFAPKFKNIRKSDYISRFIELDCRGYVWKDKVYQSMISDFGVQTITWEELLDDYYVEFINSCIPFPNLLKTLDILTKQGYRLGIITNGLGDFQRRTIQGLGIENYFQTTLISEIEGVRKPEAEIFIRALRSLGVMANESIFIGDRPDVDVMGAKHIGMKSIWKRDLGWREPENADGIIDDLGEIPLIIERFL</sequence>
<gene>
    <name evidence="5" type="ORF">A6770_08845</name>
</gene>
<keyword evidence="3" id="KW-0378">Hydrolase</keyword>
<comment type="caution">
    <text evidence="5">The sequence shown here is derived from an EMBL/GenBank/DDBJ whole genome shotgun (WGS) entry which is preliminary data.</text>
</comment>
<dbReference type="AlphaFoldDB" id="A0A367S169"/>
<dbReference type="PRINTS" id="PR00413">
    <property type="entry name" value="HADHALOGNASE"/>
</dbReference>
<accession>A0A367S169</accession>
<dbReference type="PANTHER" id="PTHR46470:SF2">
    <property type="entry name" value="GLYCERALDEHYDE 3-PHOSPHATE PHOSPHATASE"/>
    <property type="match status" value="1"/>
</dbReference>
<comment type="cofactor">
    <cofactor evidence="1">
        <name>Mg(2+)</name>
        <dbReference type="ChEBI" id="CHEBI:18420"/>
    </cofactor>
</comment>
<evidence type="ECO:0000256" key="2">
    <source>
        <dbReference type="ARBA" id="ARBA00022723"/>
    </source>
</evidence>
<dbReference type="GO" id="GO:0046872">
    <property type="term" value="F:metal ion binding"/>
    <property type="evidence" value="ECO:0007669"/>
    <property type="project" value="UniProtKB-KW"/>
</dbReference>
<dbReference type="SFLD" id="SFLDS00003">
    <property type="entry name" value="Haloacid_Dehalogenase"/>
    <property type="match status" value="1"/>
</dbReference>
<dbReference type="InterPro" id="IPR041492">
    <property type="entry name" value="HAD_2"/>
</dbReference>
<proteinExistence type="predicted"/>
<evidence type="ECO:0000313" key="5">
    <source>
        <dbReference type="EMBL" id="RCJ41182.1"/>
    </source>
</evidence>
<dbReference type="GO" id="GO:0016791">
    <property type="term" value="F:phosphatase activity"/>
    <property type="evidence" value="ECO:0007669"/>
    <property type="project" value="TreeGrafter"/>
</dbReference>
<evidence type="ECO:0000256" key="3">
    <source>
        <dbReference type="ARBA" id="ARBA00022801"/>
    </source>
</evidence>
<dbReference type="Gene3D" id="3.40.50.1000">
    <property type="entry name" value="HAD superfamily/HAD-like"/>
    <property type="match status" value="1"/>
</dbReference>
<dbReference type="InterPro" id="IPR023214">
    <property type="entry name" value="HAD_sf"/>
</dbReference>
<dbReference type="Gene3D" id="1.10.150.520">
    <property type="match status" value="1"/>
</dbReference>
<dbReference type="PANTHER" id="PTHR46470">
    <property type="entry name" value="N-ACYLNEURAMINATE-9-PHOSPHATASE"/>
    <property type="match status" value="1"/>
</dbReference>
<dbReference type="EMBL" id="LXQD01000023">
    <property type="protein sequence ID" value="RCJ41182.1"/>
    <property type="molecule type" value="Genomic_DNA"/>
</dbReference>
<name>A0A367S169_9NOSO</name>
<dbReference type="GO" id="GO:0044281">
    <property type="term" value="P:small molecule metabolic process"/>
    <property type="evidence" value="ECO:0007669"/>
    <property type="project" value="UniProtKB-ARBA"/>
</dbReference>
<dbReference type="InterPro" id="IPR036412">
    <property type="entry name" value="HAD-like_sf"/>
</dbReference>
<dbReference type="InterPro" id="IPR006439">
    <property type="entry name" value="HAD-SF_hydro_IA"/>
</dbReference>
<organism evidence="5 6">
    <name type="scientific">Nostoc minutum NIES-26</name>
    <dbReference type="NCBI Taxonomy" id="1844469"/>
    <lineage>
        <taxon>Bacteria</taxon>
        <taxon>Bacillati</taxon>
        <taxon>Cyanobacteriota</taxon>
        <taxon>Cyanophyceae</taxon>
        <taxon>Nostocales</taxon>
        <taxon>Nostocaceae</taxon>
        <taxon>Nostoc</taxon>
    </lineage>
</organism>
<evidence type="ECO:0000256" key="1">
    <source>
        <dbReference type="ARBA" id="ARBA00001946"/>
    </source>
</evidence>
<dbReference type="SUPFAM" id="SSF56784">
    <property type="entry name" value="HAD-like"/>
    <property type="match status" value="1"/>
</dbReference>
<reference evidence="5" key="1">
    <citation type="submission" date="2016-04" db="EMBL/GenBank/DDBJ databases">
        <authorList>
            <person name="Tabuchi Yagui T.R."/>
        </authorList>
    </citation>
    <scope>NUCLEOTIDE SEQUENCE [LARGE SCALE GENOMIC DNA]</scope>
    <source>
        <strain evidence="5">NIES-26</strain>
    </source>
</reference>
<keyword evidence="6" id="KW-1185">Reference proteome</keyword>
<dbReference type="NCBIfam" id="TIGR01549">
    <property type="entry name" value="HAD-SF-IA-v1"/>
    <property type="match status" value="1"/>
</dbReference>
<keyword evidence="2" id="KW-0479">Metal-binding</keyword>
<dbReference type="SFLD" id="SFLDG01129">
    <property type="entry name" value="C1.5:_HAD__Beta-PGM__Phosphata"/>
    <property type="match status" value="1"/>
</dbReference>
<dbReference type="Proteomes" id="UP000252107">
    <property type="component" value="Unassembled WGS sequence"/>
</dbReference>
<dbReference type="InterPro" id="IPR051400">
    <property type="entry name" value="HAD-like_hydrolase"/>
</dbReference>
<evidence type="ECO:0000256" key="4">
    <source>
        <dbReference type="ARBA" id="ARBA00022842"/>
    </source>
</evidence>
<dbReference type="Pfam" id="PF13419">
    <property type="entry name" value="HAD_2"/>
    <property type="match status" value="1"/>
</dbReference>
<protein>
    <submittedName>
        <fullName evidence="5">L-2-haloalkanoic acid dehalogenase</fullName>
    </submittedName>
</protein>